<gene>
    <name evidence="1" type="ORF">HS088_TW21G01305</name>
</gene>
<comment type="caution">
    <text evidence="1">The sequence shown here is derived from an EMBL/GenBank/DDBJ whole genome shotgun (WGS) entry which is preliminary data.</text>
</comment>
<evidence type="ECO:0000313" key="1">
    <source>
        <dbReference type="EMBL" id="KAF5729147.1"/>
    </source>
</evidence>
<reference evidence="1 2" key="1">
    <citation type="journal article" date="2020" name="Nat. Commun.">
        <title>Genome of Tripterygium wilfordii and identification of cytochrome P450 involved in triptolide biosynthesis.</title>
        <authorList>
            <person name="Tu L."/>
            <person name="Su P."/>
            <person name="Zhang Z."/>
            <person name="Gao L."/>
            <person name="Wang J."/>
            <person name="Hu T."/>
            <person name="Zhou J."/>
            <person name="Zhang Y."/>
            <person name="Zhao Y."/>
            <person name="Liu Y."/>
            <person name="Song Y."/>
            <person name="Tong Y."/>
            <person name="Lu Y."/>
            <person name="Yang J."/>
            <person name="Xu C."/>
            <person name="Jia M."/>
            <person name="Peters R.J."/>
            <person name="Huang L."/>
            <person name="Gao W."/>
        </authorList>
    </citation>
    <scope>NUCLEOTIDE SEQUENCE [LARGE SCALE GENOMIC DNA]</scope>
    <source>
        <strain evidence="2">cv. XIE 37</strain>
        <tissue evidence="1">Leaf</tissue>
    </source>
</reference>
<accession>A0A7J7C5Q2</accession>
<protein>
    <submittedName>
        <fullName evidence="1">Uncharacterized protein</fullName>
    </submittedName>
</protein>
<proteinExistence type="predicted"/>
<organism evidence="1 2">
    <name type="scientific">Tripterygium wilfordii</name>
    <name type="common">Thunder God vine</name>
    <dbReference type="NCBI Taxonomy" id="458696"/>
    <lineage>
        <taxon>Eukaryota</taxon>
        <taxon>Viridiplantae</taxon>
        <taxon>Streptophyta</taxon>
        <taxon>Embryophyta</taxon>
        <taxon>Tracheophyta</taxon>
        <taxon>Spermatophyta</taxon>
        <taxon>Magnoliopsida</taxon>
        <taxon>eudicotyledons</taxon>
        <taxon>Gunneridae</taxon>
        <taxon>Pentapetalae</taxon>
        <taxon>rosids</taxon>
        <taxon>fabids</taxon>
        <taxon>Celastrales</taxon>
        <taxon>Celastraceae</taxon>
        <taxon>Tripterygium</taxon>
    </lineage>
</organism>
<dbReference type="AlphaFoldDB" id="A0A7J7C5Q2"/>
<dbReference type="InParanoid" id="A0A7J7C5Q2"/>
<name>A0A7J7C5Q2_TRIWF</name>
<sequence>MSSGDRFLARSISIIESNGFSFNGLNPVAKLEFLLDPSDTHLRKLPGMGSACSVRSFGCKDNLDRARFDVSKECNLERVETIVPFDFKCEAS</sequence>
<dbReference type="Proteomes" id="UP000593562">
    <property type="component" value="Unassembled WGS sequence"/>
</dbReference>
<keyword evidence="2" id="KW-1185">Reference proteome</keyword>
<dbReference type="EMBL" id="JAAARO010000021">
    <property type="protein sequence ID" value="KAF5729147.1"/>
    <property type="molecule type" value="Genomic_DNA"/>
</dbReference>
<evidence type="ECO:0000313" key="2">
    <source>
        <dbReference type="Proteomes" id="UP000593562"/>
    </source>
</evidence>